<keyword evidence="2" id="KW-0378">Hydrolase</keyword>
<dbReference type="GO" id="GO:0004519">
    <property type="term" value="F:endonuclease activity"/>
    <property type="evidence" value="ECO:0007669"/>
    <property type="project" value="UniProtKB-KW"/>
</dbReference>
<feature type="domain" description="OLD protein-like TOPRIM" evidence="1">
    <location>
        <begin position="2"/>
        <end position="46"/>
    </location>
</feature>
<dbReference type="Pfam" id="PF20469">
    <property type="entry name" value="OLD-like_TOPRIM"/>
    <property type="match status" value="1"/>
</dbReference>
<name>A0A8J8BDX1_9ACTN</name>
<evidence type="ECO:0000313" key="3">
    <source>
        <dbReference type="Proteomes" id="UP000677913"/>
    </source>
</evidence>
<keyword evidence="3" id="KW-1185">Reference proteome</keyword>
<dbReference type="Proteomes" id="UP000677913">
    <property type="component" value="Unassembled WGS sequence"/>
</dbReference>
<evidence type="ECO:0000313" key="2">
    <source>
        <dbReference type="EMBL" id="MBS2964930.1"/>
    </source>
</evidence>
<protein>
    <submittedName>
        <fullName evidence="2">ATP-dependent endonuclease</fullName>
    </submittedName>
</protein>
<gene>
    <name evidence="2" type="ORF">KGA66_17875</name>
</gene>
<sequence>MRAVVLVEGLSDRLAVEVLARRRGRALAAEGIEVVAMNGATNIGRHLDRYGPRGLDRKLAGLYDRAEERYFKRALERHGLGTDLSRDELEARGFFMCAADLEDELIRAVGAAGVEQIVEAEGEIASFRRLQLQPALRDRGLHHQLRRLMGGRSGGKQRYARLMAEAVSLDRVPRPLDALIEHI</sequence>
<dbReference type="EMBL" id="JAGSXH010000064">
    <property type="protein sequence ID" value="MBS2964930.1"/>
    <property type="molecule type" value="Genomic_DNA"/>
</dbReference>
<evidence type="ECO:0000259" key="1">
    <source>
        <dbReference type="Pfam" id="PF20469"/>
    </source>
</evidence>
<reference evidence="2" key="1">
    <citation type="submission" date="2021-04" db="EMBL/GenBank/DDBJ databases">
        <title>Genome based classification of Actinospica acidithermotolerans sp. nov., an actinobacterium isolated from an Indonesian hot spring.</title>
        <authorList>
            <person name="Kusuma A.B."/>
            <person name="Putra K.E."/>
            <person name="Nafisah S."/>
            <person name="Loh J."/>
            <person name="Nouioui I."/>
            <person name="Goodfellow M."/>
        </authorList>
    </citation>
    <scope>NUCLEOTIDE SEQUENCE</scope>
    <source>
        <strain evidence="2">DSM 45618</strain>
    </source>
</reference>
<dbReference type="AlphaFoldDB" id="A0A8J8BDX1"/>
<keyword evidence="2" id="KW-0255">Endonuclease</keyword>
<organism evidence="2 3">
    <name type="scientific">Actinocrinis puniceicyclus</name>
    <dbReference type="NCBI Taxonomy" id="977794"/>
    <lineage>
        <taxon>Bacteria</taxon>
        <taxon>Bacillati</taxon>
        <taxon>Actinomycetota</taxon>
        <taxon>Actinomycetes</taxon>
        <taxon>Catenulisporales</taxon>
        <taxon>Actinospicaceae</taxon>
        <taxon>Actinocrinis</taxon>
    </lineage>
</organism>
<keyword evidence="2" id="KW-0540">Nuclease</keyword>
<proteinExistence type="predicted"/>
<dbReference type="InterPro" id="IPR034139">
    <property type="entry name" value="TOPRIM_OLD"/>
</dbReference>
<comment type="caution">
    <text evidence="2">The sequence shown here is derived from an EMBL/GenBank/DDBJ whole genome shotgun (WGS) entry which is preliminary data.</text>
</comment>
<accession>A0A8J8BDX1</accession>